<evidence type="ECO:0000313" key="4">
    <source>
        <dbReference type="Proteomes" id="UP000198856"/>
    </source>
</evidence>
<name>A0A1G8XSR7_9EURY</name>
<dbReference type="SUPFAM" id="SSF46785">
    <property type="entry name" value="Winged helix' DNA-binding domain"/>
    <property type="match status" value="1"/>
</dbReference>
<reference evidence="3 4" key="1">
    <citation type="submission" date="2016-10" db="EMBL/GenBank/DDBJ databases">
        <authorList>
            <person name="de Groot N.N."/>
        </authorList>
    </citation>
    <scope>NUCLEOTIDE SEQUENCE [LARGE SCALE GENOMIC DNA]</scope>
    <source>
        <strain evidence="3 4">IBRC-M10015</strain>
    </source>
</reference>
<accession>A0A1G8XSR7</accession>
<organism evidence="3 4">
    <name type="scientific">Halovenus aranensis</name>
    <dbReference type="NCBI Taxonomy" id="890420"/>
    <lineage>
        <taxon>Archaea</taxon>
        <taxon>Methanobacteriati</taxon>
        <taxon>Methanobacteriota</taxon>
        <taxon>Stenosarchaea group</taxon>
        <taxon>Halobacteria</taxon>
        <taxon>Halobacteriales</taxon>
        <taxon>Haloarculaceae</taxon>
        <taxon>Halovenus</taxon>
    </lineage>
</organism>
<dbReference type="CDD" id="cd00090">
    <property type="entry name" value="HTH_ARSR"/>
    <property type="match status" value="1"/>
</dbReference>
<dbReference type="Gene3D" id="1.10.10.10">
    <property type="entry name" value="Winged helix-like DNA-binding domain superfamily/Winged helix DNA-binding domain"/>
    <property type="match status" value="1"/>
</dbReference>
<dbReference type="InterPro" id="IPR001845">
    <property type="entry name" value="HTH_ArsR_DNA-bd_dom"/>
</dbReference>
<gene>
    <name evidence="3" type="ORF">SAMN05216226_11258</name>
</gene>
<dbReference type="GO" id="GO:0003700">
    <property type="term" value="F:DNA-binding transcription factor activity"/>
    <property type="evidence" value="ECO:0007669"/>
    <property type="project" value="InterPro"/>
</dbReference>
<proteinExistence type="predicted"/>
<dbReference type="InterPro" id="IPR055767">
    <property type="entry name" value="DUF7343"/>
</dbReference>
<dbReference type="Pfam" id="PF24034">
    <property type="entry name" value="DUF7343"/>
    <property type="match status" value="1"/>
</dbReference>
<dbReference type="InterPro" id="IPR036388">
    <property type="entry name" value="WH-like_DNA-bd_sf"/>
</dbReference>
<evidence type="ECO:0000259" key="2">
    <source>
        <dbReference type="PROSITE" id="PS50987"/>
    </source>
</evidence>
<sequence length="197" mass="21087">MDSCQMPSPRRKRLVAAVVFVSSVVVLAIQLITPSPVVVTAGETGTEVAELGDYFQYRDVAVIATAACTLGASGTYLLAAGPVRSASDSATRVDSEPTPPRPASSDGGVDESPSLEPSTELLEARKEEWEETADRLANKEREVYEALLDADGVLPQSDIVERTDLSKASVSRALDSLEVKNLVERKRRGMGNVILLQ</sequence>
<keyword evidence="4" id="KW-1185">Reference proteome</keyword>
<dbReference type="PROSITE" id="PS50987">
    <property type="entry name" value="HTH_ARSR_2"/>
    <property type="match status" value="1"/>
</dbReference>
<dbReference type="EMBL" id="FNFC01000012">
    <property type="protein sequence ID" value="SDJ93537.1"/>
    <property type="molecule type" value="Genomic_DNA"/>
</dbReference>
<dbReference type="InterPro" id="IPR011991">
    <property type="entry name" value="ArsR-like_HTH"/>
</dbReference>
<feature type="domain" description="HTH arsR-type" evidence="2">
    <location>
        <begin position="121"/>
        <end position="197"/>
    </location>
</feature>
<evidence type="ECO:0000256" key="1">
    <source>
        <dbReference type="SAM" id="MobiDB-lite"/>
    </source>
</evidence>
<evidence type="ECO:0000313" key="3">
    <source>
        <dbReference type="EMBL" id="SDJ93537.1"/>
    </source>
</evidence>
<dbReference type="AlphaFoldDB" id="A0A1G8XSR7"/>
<feature type="region of interest" description="Disordered" evidence="1">
    <location>
        <begin position="87"/>
        <end position="119"/>
    </location>
</feature>
<dbReference type="STRING" id="890420.SAMN05216226_11258"/>
<dbReference type="Proteomes" id="UP000198856">
    <property type="component" value="Unassembled WGS sequence"/>
</dbReference>
<dbReference type="InterPro" id="IPR036390">
    <property type="entry name" value="WH_DNA-bd_sf"/>
</dbReference>
<protein>
    <submittedName>
        <fullName evidence="3">MarR family protein</fullName>
    </submittedName>
</protein>